<dbReference type="AlphaFoldDB" id="A0A2I0JZZ6"/>
<name>A0A2I0JZZ6_PUNGR</name>
<dbReference type="EMBL" id="PGOL01001042">
    <property type="protein sequence ID" value="PKI61403.1"/>
    <property type="molecule type" value="Genomic_DNA"/>
</dbReference>
<evidence type="ECO:0000313" key="2">
    <source>
        <dbReference type="EMBL" id="PKI61403.1"/>
    </source>
</evidence>
<sequence>MAPDEETDLQEAPGGLLTQGRMEGNSGGARLNSSRHAATSSRRKVRVVRNPEKVMARLAMVVGRNGNKEAREAVKPSREPDSG</sequence>
<dbReference type="Proteomes" id="UP000233551">
    <property type="component" value="Unassembled WGS sequence"/>
</dbReference>
<feature type="region of interest" description="Disordered" evidence="1">
    <location>
        <begin position="1"/>
        <end position="46"/>
    </location>
</feature>
<feature type="compositionally biased region" description="Polar residues" evidence="1">
    <location>
        <begin position="31"/>
        <end position="40"/>
    </location>
</feature>
<gene>
    <name evidence="2" type="ORF">CRG98_018211</name>
</gene>
<accession>A0A2I0JZZ6</accession>
<evidence type="ECO:0000313" key="3">
    <source>
        <dbReference type="Proteomes" id="UP000233551"/>
    </source>
</evidence>
<reference evidence="2 3" key="1">
    <citation type="submission" date="2017-11" db="EMBL/GenBank/DDBJ databases">
        <title>De-novo sequencing of pomegranate (Punica granatum L.) genome.</title>
        <authorList>
            <person name="Akparov Z."/>
            <person name="Amiraslanov A."/>
            <person name="Hajiyeva S."/>
            <person name="Abbasov M."/>
            <person name="Kaur K."/>
            <person name="Hamwieh A."/>
            <person name="Solovyev V."/>
            <person name="Salamov A."/>
            <person name="Braich B."/>
            <person name="Kosarev P."/>
            <person name="Mahmoud A."/>
            <person name="Hajiyev E."/>
            <person name="Babayeva S."/>
            <person name="Izzatullayeva V."/>
            <person name="Mammadov A."/>
            <person name="Mammadov A."/>
            <person name="Sharifova S."/>
            <person name="Ojaghi J."/>
            <person name="Eynullazada K."/>
            <person name="Bayramov B."/>
            <person name="Abdulazimova A."/>
            <person name="Shahmuradov I."/>
        </authorList>
    </citation>
    <scope>NUCLEOTIDE SEQUENCE [LARGE SCALE GENOMIC DNA]</scope>
    <source>
        <strain evidence="3">cv. AG2017</strain>
        <tissue evidence="2">Leaf</tissue>
    </source>
</reference>
<organism evidence="2 3">
    <name type="scientific">Punica granatum</name>
    <name type="common">Pomegranate</name>
    <dbReference type="NCBI Taxonomy" id="22663"/>
    <lineage>
        <taxon>Eukaryota</taxon>
        <taxon>Viridiplantae</taxon>
        <taxon>Streptophyta</taxon>
        <taxon>Embryophyta</taxon>
        <taxon>Tracheophyta</taxon>
        <taxon>Spermatophyta</taxon>
        <taxon>Magnoliopsida</taxon>
        <taxon>eudicotyledons</taxon>
        <taxon>Gunneridae</taxon>
        <taxon>Pentapetalae</taxon>
        <taxon>rosids</taxon>
        <taxon>malvids</taxon>
        <taxon>Myrtales</taxon>
        <taxon>Lythraceae</taxon>
        <taxon>Punica</taxon>
    </lineage>
</organism>
<feature type="region of interest" description="Disordered" evidence="1">
    <location>
        <begin position="63"/>
        <end position="83"/>
    </location>
</feature>
<evidence type="ECO:0000256" key="1">
    <source>
        <dbReference type="SAM" id="MobiDB-lite"/>
    </source>
</evidence>
<feature type="compositionally biased region" description="Basic and acidic residues" evidence="1">
    <location>
        <begin position="66"/>
        <end position="83"/>
    </location>
</feature>
<keyword evidence="3" id="KW-1185">Reference proteome</keyword>
<protein>
    <submittedName>
        <fullName evidence="2">Uncharacterized protein</fullName>
    </submittedName>
</protein>
<proteinExistence type="predicted"/>
<comment type="caution">
    <text evidence="2">The sequence shown here is derived from an EMBL/GenBank/DDBJ whole genome shotgun (WGS) entry which is preliminary data.</text>
</comment>